<gene>
    <name evidence="2" type="ORF">E5676_scaffold180G00690</name>
    <name evidence="1" type="ORF">E6C27_scaffold355G00640</name>
</gene>
<protein>
    <submittedName>
        <fullName evidence="1">Retrovirus-related Pol polyprotein from transposon 297 family</fullName>
    </submittedName>
</protein>
<evidence type="ECO:0000313" key="1">
    <source>
        <dbReference type="EMBL" id="KAA0050225.1"/>
    </source>
</evidence>
<dbReference type="Proteomes" id="UP000321947">
    <property type="component" value="Unassembled WGS sequence"/>
</dbReference>
<dbReference type="Proteomes" id="UP000321393">
    <property type="component" value="Unassembled WGS sequence"/>
</dbReference>
<accession>A0A5A7U9E7</accession>
<dbReference type="InterPro" id="IPR053134">
    <property type="entry name" value="RNA-dir_DNA_polymerase"/>
</dbReference>
<dbReference type="InterPro" id="IPR043128">
    <property type="entry name" value="Rev_trsase/Diguanyl_cyclase"/>
</dbReference>
<name>A0A5A7U9E7_CUCMM</name>
<organism evidence="1 3">
    <name type="scientific">Cucumis melo var. makuwa</name>
    <name type="common">Oriental melon</name>
    <dbReference type="NCBI Taxonomy" id="1194695"/>
    <lineage>
        <taxon>Eukaryota</taxon>
        <taxon>Viridiplantae</taxon>
        <taxon>Streptophyta</taxon>
        <taxon>Embryophyta</taxon>
        <taxon>Tracheophyta</taxon>
        <taxon>Spermatophyta</taxon>
        <taxon>Magnoliopsida</taxon>
        <taxon>eudicotyledons</taxon>
        <taxon>Gunneridae</taxon>
        <taxon>Pentapetalae</taxon>
        <taxon>rosids</taxon>
        <taxon>fabids</taxon>
        <taxon>Cucurbitales</taxon>
        <taxon>Cucurbitaceae</taxon>
        <taxon>Benincaseae</taxon>
        <taxon>Cucumis</taxon>
    </lineage>
</organism>
<evidence type="ECO:0000313" key="3">
    <source>
        <dbReference type="Proteomes" id="UP000321393"/>
    </source>
</evidence>
<dbReference type="PANTHER" id="PTHR24559">
    <property type="entry name" value="TRANSPOSON TY3-I GAG-POL POLYPROTEIN"/>
    <property type="match status" value="1"/>
</dbReference>
<comment type="caution">
    <text evidence="1">The sequence shown here is derived from an EMBL/GenBank/DDBJ whole genome shotgun (WGS) entry which is preliminary data.</text>
</comment>
<evidence type="ECO:0000313" key="2">
    <source>
        <dbReference type="EMBL" id="TYJ98183.1"/>
    </source>
</evidence>
<dbReference type="EMBL" id="SSTD01018169">
    <property type="protein sequence ID" value="TYJ98183.1"/>
    <property type="molecule type" value="Genomic_DNA"/>
</dbReference>
<reference evidence="3 4" key="1">
    <citation type="submission" date="2019-08" db="EMBL/GenBank/DDBJ databases">
        <title>Draft genome sequences of two oriental melons (Cucumis melo L. var makuwa).</title>
        <authorList>
            <person name="Kwon S.-Y."/>
        </authorList>
    </citation>
    <scope>NUCLEOTIDE SEQUENCE [LARGE SCALE GENOMIC DNA]</scope>
    <source>
        <strain evidence="4">cv. Chang Bougi</strain>
        <strain evidence="3">cv. SW 3</strain>
        <tissue evidence="1">Leaf</tissue>
    </source>
</reference>
<dbReference type="Gene3D" id="3.30.70.270">
    <property type="match status" value="1"/>
</dbReference>
<dbReference type="OrthoDB" id="2431547at2759"/>
<dbReference type="InterPro" id="IPR043502">
    <property type="entry name" value="DNA/RNA_pol_sf"/>
</dbReference>
<dbReference type="SUPFAM" id="SSF56672">
    <property type="entry name" value="DNA/RNA polymerases"/>
    <property type="match status" value="1"/>
</dbReference>
<dbReference type="EMBL" id="SSTE01011875">
    <property type="protein sequence ID" value="KAA0050225.1"/>
    <property type="molecule type" value="Genomic_DNA"/>
</dbReference>
<proteinExistence type="predicted"/>
<dbReference type="AlphaFoldDB" id="A0A5A7U9E7"/>
<dbReference type="Gene3D" id="3.10.10.10">
    <property type="entry name" value="HIV Type 1 Reverse Transcriptase, subunit A, domain 1"/>
    <property type="match status" value="1"/>
</dbReference>
<evidence type="ECO:0000313" key="4">
    <source>
        <dbReference type="Proteomes" id="UP000321947"/>
    </source>
</evidence>
<sequence>MKEEDIEKATFHTHEGHYEFLVMSFGLTNAPATFQSLMNQDGEATLAFENLKLAMTTIPVKPYRISPSLLLWKRKLRAWVWVQYSLKMAIL</sequence>
<dbReference type="PANTHER" id="PTHR24559:SF450">
    <property type="entry name" value="RNA-DIRECTED DNA POLYMERASE HOMOLOG"/>
    <property type="match status" value="1"/>
</dbReference>